<feature type="transmembrane region" description="Helical" evidence="4">
    <location>
        <begin position="370"/>
        <end position="387"/>
    </location>
</feature>
<accession>A0A2S9Q967</accession>
<feature type="transmembrane region" description="Helical" evidence="4">
    <location>
        <begin position="245"/>
        <end position="272"/>
    </location>
</feature>
<sequence length="408" mass="41078">MAGDGASSVSRADSLRLALIAASSGFGQSALLALVPIVTERTGLAAPQIGVVAFLGAAVFLVAAPLWGHHGAAWRIRPFFAGLACLMVAGQGLFAGALHVGVPATALGLLLVSRLLYSVGAAGVMPHAQAAIVQRSAAERRPAALANLSAGLNVGRIAGSLVTLGAGAGVIVPVFMMVASPLLLLCAPNLPATPAIGRKGERSSRRANIRRVLPLLAVGFALTFGFGQIQLVLGLFLQHRFGLDAVAAAGLGGASYAAVAVAMIATQILLVPRLAFQLGRNMRWGIAGFALGCLAIILAPVPWLVPAGAVWAGVGLAVATPAYTACLAQRVTAHGQAGAAGWLASTHAAGQGLGALCGGAAFALSPELPFAMAVGIAIATCLALLRLDDRAREEVSRGEVPRDHGVVS</sequence>
<evidence type="ECO:0000256" key="3">
    <source>
        <dbReference type="ARBA" id="ARBA00023136"/>
    </source>
</evidence>
<dbReference type="OrthoDB" id="8067008at2"/>
<dbReference type="Proteomes" id="UP000237682">
    <property type="component" value="Unassembled WGS sequence"/>
</dbReference>
<dbReference type="PANTHER" id="PTHR23546">
    <property type="entry name" value="TRANSPORT PROTEIN"/>
    <property type="match status" value="1"/>
</dbReference>
<dbReference type="RefSeq" id="WP_105863897.1">
    <property type="nucleotide sequence ID" value="NZ_PUEJ01000007.1"/>
</dbReference>
<evidence type="ECO:0000256" key="4">
    <source>
        <dbReference type="SAM" id="Phobius"/>
    </source>
</evidence>
<dbReference type="GO" id="GO:0022857">
    <property type="term" value="F:transmembrane transporter activity"/>
    <property type="evidence" value="ECO:0007669"/>
    <property type="project" value="InterPro"/>
</dbReference>
<evidence type="ECO:0000256" key="1">
    <source>
        <dbReference type="ARBA" id="ARBA00022692"/>
    </source>
</evidence>
<keyword evidence="6" id="KW-1185">Reference proteome</keyword>
<feature type="transmembrane region" description="Helical" evidence="4">
    <location>
        <begin position="309"/>
        <end position="328"/>
    </location>
</feature>
<evidence type="ECO:0000313" key="6">
    <source>
        <dbReference type="Proteomes" id="UP000237682"/>
    </source>
</evidence>
<dbReference type="AlphaFoldDB" id="A0A2S9Q967"/>
<dbReference type="EMBL" id="PUEJ01000007">
    <property type="protein sequence ID" value="PRH85902.1"/>
    <property type="molecule type" value="Genomic_DNA"/>
</dbReference>
<feature type="transmembrane region" description="Helical" evidence="4">
    <location>
        <begin position="17"/>
        <end position="39"/>
    </location>
</feature>
<proteinExistence type="predicted"/>
<dbReference type="PANTHER" id="PTHR23546:SF1">
    <property type="entry name" value="MEMBRANE PROTEIN"/>
    <property type="match status" value="1"/>
</dbReference>
<comment type="caution">
    <text evidence="5">The sequence shown here is derived from an EMBL/GenBank/DDBJ whole genome shotgun (WGS) entry which is preliminary data.</text>
</comment>
<feature type="transmembrane region" description="Helical" evidence="4">
    <location>
        <begin position="45"/>
        <end position="67"/>
    </location>
</feature>
<dbReference type="Gene3D" id="1.20.1250.20">
    <property type="entry name" value="MFS general substrate transporter like domains"/>
    <property type="match status" value="2"/>
</dbReference>
<feature type="transmembrane region" description="Helical" evidence="4">
    <location>
        <begin position="79"/>
        <end position="98"/>
    </location>
</feature>
<evidence type="ECO:0000256" key="2">
    <source>
        <dbReference type="ARBA" id="ARBA00022989"/>
    </source>
</evidence>
<dbReference type="InterPro" id="IPR036259">
    <property type="entry name" value="MFS_trans_sf"/>
</dbReference>
<keyword evidence="2 4" id="KW-1133">Transmembrane helix</keyword>
<feature type="transmembrane region" description="Helical" evidence="4">
    <location>
        <begin position="170"/>
        <end position="191"/>
    </location>
</feature>
<name>A0A2S9Q967_9HYPH</name>
<evidence type="ECO:0000313" key="5">
    <source>
        <dbReference type="EMBL" id="PRH85902.1"/>
    </source>
</evidence>
<gene>
    <name evidence="5" type="ORF">C5L14_20395</name>
</gene>
<organism evidence="5 6">
    <name type="scientific">Labrys okinawensis</name>
    <dbReference type="NCBI Taxonomy" id="346911"/>
    <lineage>
        <taxon>Bacteria</taxon>
        <taxon>Pseudomonadati</taxon>
        <taxon>Pseudomonadota</taxon>
        <taxon>Alphaproteobacteria</taxon>
        <taxon>Hyphomicrobiales</taxon>
        <taxon>Xanthobacteraceae</taxon>
        <taxon>Labrys</taxon>
    </lineage>
</organism>
<keyword evidence="3 4" id="KW-0472">Membrane</keyword>
<reference evidence="5 6" key="1">
    <citation type="submission" date="2018-02" db="EMBL/GenBank/DDBJ databases">
        <title>Whole genome sequencing of endophytic bacterium.</title>
        <authorList>
            <person name="Eedara R."/>
            <person name="Podile A.R."/>
        </authorList>
    </citation>
    <scope>NUCLEOTIDE SEQUENCE [LARGE SCALE GENOMIC DNA]</scope>
    <source>
        <strain evidence="5 6">RP1T</strain>
    </source>
</reference>
<feature type="transmembrane region" description="Helical" evidence="4">
    <location>
        <begin position="340"/>
        <end position="364"/>
    </location>
</feature>
<feature type="transmembrane region" description="Helical" evidence="4">
    <location>
        <begin position="212"/>
        <end position="233"/>
    </location>
</feature>
<protein>
    <submittedName>
        <fullName evidence="5">MFS transporter</fullName>
    </submittedName>
</protein>
<keyword evidence="1 4" id="KW-0812">Transmembrane</keyword>
<dbReference type="SUPFAM" id="SSF103473">
    <property type="entry name" value="MFS general substrate transporter"/>
    <property type="match status" value="1"/>
</dbReference>
<dbReference type="Pfam" id="PF07690">
    <property type="entry name" value="MFS_1"/>
    <property type="match status" value="1"/>
</dbReference>
<feature type="transmembrane region" description="Helical" evidence="4">
    <location>
        <begin position="284"/>
        <end position="303"/>
    </location>
</feature>
<dbReference type="InterPro" id="IPR011701">
    <property type="entry name" value="MFS"/>
</dbReference>